<dbReference type="PANTHER" id="PTHR30204">
    <property type="entry name" value="REDOX-CYCLING DRUG-SENSING TRANSCRIPTIONAL ACTIVATOR SOXR"/>
    <property type="match status" value="1"/>
</dbReference>
<comment type="caution">
    <text evidence="3">The sequence shown here is derived from an EMBL/GenBank/DDBJ whole genome shotgun (WGS) entry which is preliminary data.</text>
</comment>
<dbReference type="InterPro" id="IPR047057">
    <property type="entry name" value="MerR_fam"/>
</dbReference>
<gene>
    <name evidence="3" type="ORF">C7380_10659</name>
</gene>
<evidence type="ECO:0000313" key="4">
    <source>
        <dbReference type="Proteomes" id="UP000245921"/>
    </source>
</evidence>
<dbReference type="SUPFAM" id="SSF46955">
    <property type="entry name" value="Putative DNA-binding domain"/>
    <property type="match status" value="1"/>
</dbReference>
<dbReference type="SUPFAM" id="SSF53335">
    <property type="entry name" value="S-adenosyl-L-methionine-dependent methyltransferases"/>
    <property type="match status" value="1"/>
</dbReference>
<keyword evidence="4" id="KW-1185">Reference proteome</keyword>
<dbReference type="SMART" id="SM00422">
    <property type="entry name" value="HTH_MERR"/>
    <property type="match status" value="1"/>
</dbReference>
<accession>A0AA45C789</accession>
<evidence type="ECO:0000259" key="2">
    <source>
        <dbReference type="PROSITE" id="PS50937"/>
    </source>
</evidence>
<dbReference type="InterPro" id="IPR000551">
    <property type="entry name" value="MerR-type_HTH_dom"/>
</dbReference>
<dbReference type="AlphaFoldDB" id="A0AA45C789"/>
<reference evidence="3 4" key="1">
    <citation type="submission" date="2018-05" db="EMBL/GenBank/DDBJ databases">
        <title>Genomic Encyclopedia of Type Strains, Phase IV (KMG-IV): sequencing the most valuable type-strain genomes for metagenomic binning, comparative biology and taxonomic classification.</title>
        <authorList>
            <person name="Goeker M."/>
        </authorList>
    </citation>
    <scope>NUCLEOTIDE SEQUENCE [LARGE SCALE GENOMIC DNA]</scope>
    <source>
        <strain evidence="3 4">DSM 24906</strain>
    </source>
</reference>
<keyword evidence="1 3" id="KW-0238">DNA-binding</keyword>
<dbReference type="GO" id="GO:0003700">
    <property type="term" value="F:DNA-binding transcription factor activity"/>
    <property type="evidence" value="ECO:0007669"/>
    <property type="project" value="InterPro"/>
</dbReference>
<name>A0AA45C789_9BACT</name>
<dbReference type="Proteomes" id="UP000245921">
    <property type="component" value="Unassembled WGS sequence"/>
</dbReference>
<dbReference type="PANTHER" id="PTHR30204:SF96">
    <property type="entry name" value="CHROMOSOME-ANCHORING PROTEIN RACA"/>
    <property type="match status" value="1"/>
</dbReference>
<dbReference type="Gene3D" id="3.40.50.150">
    <property type="entry name" value="Vaccinia Virus protein VP39"/>
    <property type="match status" value="1"/>
</dbReference>
<sequence length="408" mass="47301">MKIGKFAKQFDLTIDTVRYYIEIGLLTPEKIHNQYTFDDRCEKDLEEILELKSMRFTVSQIQKIFSIKRFTNLTNQDGLDYYVSFFDNKKHELLNEKDLITKAIKDINEKIISIRKNFNDNYTKIGVPLFFINFLYCPECDSKLNLSKGSIEDNQVFKGEISCKCGYKANIDNGIIITDSADYNKPEIEEVEKPGENYVKKSNQSFVNLVYKGMDWIYKRFNKFDLSNKFILELGTGSGFFLKKIIGNIPESSFYIACDDKYEVIKSSKNYMESMGKTGNIIFVSSKFSKIPIKKGIIDIILDVYGSSSRNLKNDISPIQGTKNFLKINGYWLGSYLYFKESSKTLKKLDSKIKDKFLLENIKASFNINNLKEIESYYLGNSKKTGYTEPFIIDGDTVNHWAFYGIKY</sequence>
<evidence type="ECO:0000256" key="1">
    <source>
        <dbReference type="ARBA" id="ARBA00023125"/>
    </source>
</evidence>
<dbReference type="Pfam" id="PF13411">
    <property type="entry name" value="MerR_1"/>
    <property type="match status" value="1"/>
</dbReference>
<feature type="domain" description="HTH merR-type" evidence="2">
    <location>
        <begin position="1"/>
        <end position="29"/>
    </location>
</feature>
<dbReference type="EMBL" id="QGGI01000006">
    <property type="protein sequence ID" value="PWJ95251.1"/>
    <property type="molecule type" value="Genomic_DNA"/>
</dbReference>
<dbReference type="InterPro" id="IPR009061">
    <property type="entry name" value="DNA-bd_dom_put_sf"/>
</dbReference>
<proteinExistence type="predicted"/>
<evidence type="ECO:0000313" key="3">
    <source>
        <dbReference type="EMBL" id="PWJ95251.1"/>
    </source>
</evidence>
<dbReference type="Gene3D" id="1.10.1660.10">
    <property type="match status" value="1"/>
</dbReference>
<dbReference type="GO" id="GO:0003677">
    <property type="term" value="F:DNA binding"/>
    <property type="evidence" value="ECO:0007669"/>
    <property type="project" value="UniProtKB-KW"/>
</dbReference>
<dbReference type="PROSITE" id="PS50937">
    <property type="entry name" value="HTH_MERR_2"/>
    <property type="match status" value="1"/>
</dbReference>
<dbReference type="InterPro" id="IPR029063">
    <property type="entry name" value="SAM-dependent_MTases_sf"/>
</dbReference>
<dbReference type="RefSeq" id="WP_158274790.1">
    <property type="nucleotide sequence ID" value="NZ_JAMHJO010000006.1"/>
</dbReference>
<protein>
    <submittedName>
        <fullName evidence="3">DNA-binding transcriptional MerR regulator</fullName>
    </submittedName>
</protein>
<organism evidence="3 4">
    <name type="scientific">Oceanotoga teriensis</name>
    <dbReference type="NCBI Taxonomy" id="515440"/>
    <lineage>
        <taxon>Bacteria</taxon>
        <taxon>Thermotogati</taxon>
        <taxon>Thermotogota</taxon>
        <taxon>Thermotogae</taxon>
        <taxon>Petrotogales</taxon>
        <taxon>Petrotogaceae</taxon>
        <taxon>Oceanotoga</taxon>
    </lineage>
</organism>